<evidence type="ECO:0000313" key="2">
    <source>
        <dbReference type="EMBL" id="KAI5312283.1"/>
    </source>
</evidence>
<dbReference type="EMBL" id="JAJFAZ020000008">
    <property type="protein sequence ID" value="KAI5312283.1"/>
    <property type="molecule type" value="Genomic_DNA"/>
</dbReference>
<accession>A0AAD4UU19</accession>
<reference evidence="2 3" key="1">
    <citation type="journal article" date="2022" name="G3 (Bethesda)">
        <title>Whole-genome sequence and methylome profiling of the almond [Prunus dulcis (Mill.) D.A. Webb] cultivar 'Nonpareil'.</title>
        <authorList>
            <person name="D'Amico-Willman K.M."/>
            <person name="Ouma W.Z."/>
            <person name="Meulia T."/>
            <person name="Sideli G.M."/>
            <person name="Gradziel T.M."/>
            <person name="Fresnedo-Ramirez J."/>
        </authorList>
    </citation>
    <scope>NUCLEOTIDE SEQUENCE [LARGE SCALE GENOMIC DNA]</scope>
    <source>
        <strain evidence="2">Clone GOH B32 T37-40</strain>
    </source>
</reference>
<feature type="region of interest" description="Disordered" evidence="1">
    <location>
        <begin position="1"/>
        <end position="22"/>
    </location>
</feature>
<feature type="compositionally biased region" description="Low complexity" evidence="1">
    <location>
        <begin position="8"/>
        <end position="22"/>
    </location>
</feature>
<evidence type="ECO:0000256" key="1">
    <source>
        <dbReference type="SAM" id="MobiDB-lite"/>
    </source>
</evidence>
<comment type="caution">
    <text evidence="2">The sequence shown here is derived from an EMBL/GenBank/DDBJ whole genome shotgun (WGS) entry which is preliminary data.</text>
</comment>
<dbReference type="AlphaFoldDB" id="A0AAD4UU19"/>
<proteinExistence type="predicted"/>
<protein>
    <submittedName>
        <fullName evidence="2">Uncharacterized protein</fullName>
    </submittedName>
</protein>
<name>A0AAD4UU19_PRUDU</name>
<keyword evidence="3" id="KW-1185">Reference proteome</keyword>
<gene>
    <name evidence="2" type="ORF">L3X38_041456</name>
</gene>
<sequence length="76" mass="8802">MLVSLRASSLPPLKPSSPTTSPVQPIIAISPIFRVFIAHPMSFDINNKHSSFIGKFYFMNRGRLWCSRRILFRHWT</sequence>
<evidence type="ECO:0000313" key="3">
    <source>
        <dbReference type="Proteomes" id="UP001054821"/>
    </source>
</evidence>
<dbReference type="Proteomes" id="UP001054821">
    <property type="component" value="Chromosome 8"/>
</dbReference>
<organism evidence="2 3">
    <name type="scientific">Prunus dulcis</name>
    <name type="common">Almond</name>
    <name type="synonym">Amygdalus dulcis</name>
    <dbReference type="NCBI Taxonomy" id="3755"/>
    <lineage>
        <taxon>Eukaryota</taxon>
        <taxon>Viridiplantae</taxon>
        <taxon>Streptophyta</taxon>
        <taxon>Embryophyta</taxon>
        <taxon>Tracheophyta</taxon>
        <taxon>Spermatophyta</taxon>
        <taxon>Magnoliopsida</taxon>
        <taxon>eudicotyledons</taxon>
        <taxon>Gunneridae</taxon>
        <taxon>Pentapetalae</taxon>
        <taxon>rosids</taxon>
        <taxon>fabids</taxon>
        <taxon>Rosales</taxon>
        <taxon>Rosaceae</taxon>
        <taxon>Amygdaloideae</taxon>
        <taxon>Amygdaleae</taxon>
        <taxon>Prunus</taxon>
    </lineage>
</organism>